<dbReference type="AlphaFoldDB" id="A0AAD7K5I9"/>
<dbReference type="Proteomes" id="UP001215280">
    <property type="component" value="Unassembled WGS sequence"/>
</dbReference>
<dbReference type="InterPro" id="IPR001128">
    <property type="entry name" value="Cyt_P450"/>
</dbReference>
<feature type="transmembrane region" description="Helical" evidence="13">
    <location>
        <begin position="6"/>
        <end position="28"/>
    </location>
</feature>
<keyword evidence="7" id="KW-0479">Metal-binding</keyword>
<dbReference type="PANTHER" id="PTHR24305">
    <property type="entry name" value="CYTOCHROME P450"/>
    <property type="match status" value="1"/>
</dbReference>
<evidence type="ECO:0000256" key="3">
    <source>
        <dbReference type="ARBA" id="ARBA00004721"/>
    </source>
</evidence>
<evidence type="ECO:0000313" key="14">
    <source>
        <dbReference type="EMBL" id="KAJ7778831.1"/>
    </source>
</evidence>
<dbReference type="Pfam" id="PF00067">
    <property type="entry name" value="p450"/>
    <property type="match status" value="1"/>
</dbReference>
<evidence type="ECO:0008006" key="16">
    <source>
        <dbReference type="Google" id="ProtNLM"/>
    </source>
</evidence>
<comment type="cofactor">
    <cofactor evidence="1">
        <name>heme</name>
        <dbReference type="ChEBI" id="CHEBI:30413"/>
    </cofactor>
</comment>
<evidence type="ECO:0000256" key="10">
    <source>
        <dbReference type="ARBA" id="ARBA00023004"/>
    </source>
</evidence>
<organism evidence="14 15">
    <name type="scientific">Mycena maculata</name>
    <dbReference type="NCBI Taxonomy" id="230809"/>
    <lineage>
        <taxon>Eukaryota</taxon>
        <taxon>Fungi</taxon>
        <taxon>Dikarya</taxon>
        <taxon>Basidiomycota</taxon>
        <taxon>Agaricomycotina</taxon>
        <taxon>Agaricomycetes</taxon>
        <taxon>Agaricomycetidae</taxon>
        <taxon>Agaricales</taxon>
        <taxon>Marasmiineae</taxon>
        <taxon>Mycenaceae</taxon>
        <taxon>Mycena</taxon>
    </lineage>
</organism>
<keyword evidence="8 13" id="KW-1133">Transmembrane helix</keyword>
<reference evidence="14" key="1">
    <citation type="submission" date="2023-03" db="EMBL/GenBank/DDBJ databases">
        <title>Massive genome expansion in bonnet fungi (Mycena s.s.) driven by repeated elements and novel gene families across ecological guilds.</title>
        <authorList>
            <consortium name="Lawrence Berkeley National Laboratory"/>
            <person name="Harder C.B."/>
            <person name="Miyauchi S."/>
            <person name="Viragh M."/>
            <person name="Kuo A."/>
            <person name="Thoen E."/>
            <person name="Andreopoulos B."/>
            <person name="Lu D."/>
            <person name="Skrede I."/>
            <person name="Drula E."/>
            <person name="Henrissat B."/>
            <person name="Morin E."/>
            <person name="Kohler A."/>
            <person name="Barry K."/>
            <person name="LaButti K."/>
            <person name="Morin E."/>
            <person name="Salamov A."/>
            <person name="Lipzen A."/>
            <person name="Mereny Z."/>
            <person name="Hegedus B."/>
            <person name="Baldrian P."/>
            <person name="Stursova M."/>
            <person name="Weitz H."/>
            <person name="Taylor A."/>
            <person name="Grigoriev I.V."/>
            <person name="Nagy L.G."/>
            <person name="Martin F."/>
            <person name="Kauserud H."/>
        </authorList>
    </citation>
    <scope>NUCLEOTIDE SEQUENCE</scope>
    <source>
        <strain evidence="14">CBHHK188m</strain>
    </source>
</reference>
<accession>A0AAD7K5I9</accession>
<dbReference type="Gene3D" id="1.10.630.10">
    <property type="entry name" value="Cytochrome P450"/>
    <property type="match status" value="1"/>
</dbReference>
<dbReference type="GO" id="GO:0004497">
    <property type="term" value="F:monooxygenase activity"/>
    <property type="evidence" value="ECO:0007669"/>
    <property type="project" value="UniProtKB-KW"/>
</dbReference>
<evidence type="ECO:0000256" key="4">
    <source>
        <dbReference type="ARBA" id="ARBA00010617"/>
    </source>
</evidence>
<dbReference type="GO" id="GO:0005506">
    <property type="term" value="F:iron ion binding"/>
    <property type="evidence" value="ECO:0007669"/>
    <property type="project" value="InterPro"/>
</dbReference>
<keyword evidence="9" id="KW-0560">Oxidoreductase</keyword>
<keyword evidence="6 13" id="KW-0812">Transmembrane</keyword>
<keyword evidence="11" id="KW-0503">Monooxygenase</keyword>
<comment type="pathway">
    <text evidence="3">Secondary metabolite biosynthesis; terpenoid biosynthesis.</text>
</comment>
<comment type="similarity">
    <text evidence="4">Belongs to the cytochrome P450 family.</text>
</comment>
<evidence type="ECO:0000256" key="5">
    <source>
        <dbReference type="ARBA" id="ARBA00022617"/>
    </source>
</evidence>
<dbReference type="InterPro" id="IPR050121">
    <property type="entry name" value="Cytochrome_P450_monoxygenase"/>
</dbReference>
<dbReference type="GO" id="GO:0016020">
    <property type="term" value="C:membrane"/>
    <property type="evidence" value="ECO:0007669"/>
    <property type="project" value="UniProtKB-SubCell"/>
</dbReference>
<evidence type="ECO:0000256" key="12">
    <source>
        <dbReference type="ARBA" id="ARBA00023136"/>
    </source>
</evidence>
<comment type="subcellular location">
    <subcellularLocation>
        <location evidence="2">Membrane</location>
    </subcellularLocation>
</comment>
<comment type="caution">
    <text evidence="14">The sequence shown here is derived from an EMBL/GenBank/DDBJ whole genome shotgun (WGS) entry which is preliminary data.</text>
</comment>
<proteinExistence type="inferred from homology"/>
<evidence type="ECO:0000256" key="1">
    <source>
        <dbReference type="ARBA" id="ARBA00001971"/>
    </source>
</evidence>
<evidence type="ECO:0000256" key="13">
    <source>
        <dbReference type="SAM" id="Phobius"/>
    </source>
</evidence>
<evidence type="ECO:0000256" key="7">
    <source>
        <dbReference type="ARBA" id="ARBA00022723"/>
    </source>
</evidence>
<dbReference type="GO" id="GO:0016705">
    <property type="term" value="F:oxidoreductase activity, acting on paired donors, with incorporation or reduction of molecular oxygen"/>
    <property type="evidence" value="ECO:0007669"/>
    <property type="project" value="InterPro"/>
</dbReference>
<protein>
    <recommendedName>
        <fullName evidence="16">Cytochrome P450</fullName>
    </recommendedName>
</protein>
<dbReference type="PANTHER" id="PTHR24305:SF166">
    <property type="entry name" value="CYTOCHROME P450 12A4, MITOCHONDRIAL-RELATED"/>
    <property type="match status" value="1"/>
</dbReference>
<keyword evidence="12 13" id="KW-0472">Membrane</keyword>
<name>A0AAD7K5I9_9AGAR</name>
<dbReference type="InterPro" id="IPR036396">
    <property type="entry name" value="Cyt_P450_sf"/>
</dbReference>
<evidence type="ECO:0000256" key="11">
    <source>
        <dbReference type="ARBA" id="ARBA00023033"/>
    </source>
</evidence>
<keyword evidence="5" id="KW-0349">Heme</keyword>
<keyword evidence="10" id="KW-0408">Iron</keyword>
<dbReference type="SUPFAM" id="SSF48264">
    <property type="entry name" value="Cytochrome P450"/>
    <property type="match status" value="1"/>
</dbReference>
<evidence type="ECO:0000256" key="9">
    <source>
        <dbReference type="ARBA" id="ARBA00023002"/>
    </source>
</evidence>
<keyword evidence="15" id="KW-1185">Reference proteome</keyword>
<evidence type="ECO:0000256" key="8">
    <source>
        <dbReference type="ARBA" id="ARBA00022989"/>
    </source>
</evidence>
<dbReference type="EMBL" id="JARJLG010000008">
    <property type="protein sequence ID" value="KAJ7778831.1"/>
    <property type="molecule type" value="Genomic_DNA"/>
</dbReference>
<evidence type="ECO:0000256" key="6">
    <source>
        <dbReference type="ARBA" id="ARBA00022692"/>
    </source>
</evidence>
<dbReference type="GO" id="GO:0020037">
    <property type="term" value="F:heme binding"/>
    <property type="evidence" value="ECO:0007669"/>
    <property type="project" value="InterPro"/>
</dbReference>
<sequence>MSNLLELYGICLCTAILFFFISILNRFVSLRKPIHRRTPGGIHLLLDPPTSSKDTLLLSRASPNARLRRAFRLTNTFVSANPAVHSDFVKKSIVLLHATKRDWEVFTGIAVQAVESALPDFTTPFHTFVRAVTLRTIIVGLLDPQIVVTTLASNDIDVVTRLITDIWILSKNPDSVPEHLLERLNVRLRRLVPDHDAYPNPLDFVIPTWETLWRVVAVTVAHIYADADACAAFRDLNDNPTADQFRGKRVHTTSPSAEDHIHESLRLYPPVKHITRHIVCTTVVTTFLPGFLAARIPLRIEIADIESAQRSAFWGSDPDVYDPTRFLHQPDRAKELLAFGYGPLRCKAAHWAPMAAGAIVAAILSRVDEVRYRFVRGDRIGGREGWDGWFVRKVNPDST</sequence>
<gene>
    <name evidence="14" type="ORF">DFH07DRAFT_796154</name>
</gene>
<evidence type="ECO:0000256" key="2">
    <source>
        <dbReference type="ARBA" id="ARBA00004370"/>
    </source>
</evidence>
<evidence type="ECO:0000313" key="15">
    <source>
        <dbReference type="Proteomes" id="UP001215280"/>
    </source>
</evidence>